<accession>A0AA38HYM4</accession>
<dbReference type="Proteomes" id="UP001168821">
    <property type="component" value="Unassembled WGS sequence"/>
</dbReference>
<dbReference type="AlphaFoldDB" id="A0AA38HYM4"/>
<evidence type="ECO:0000313" key="3">
    <source>
        <dbReference type="Proteomes" id="UP001168821"/>
    </source>
</evidence>
<comment type="caution">
    <text evidence="2">The sequence shown here is derived from an EMBL/GenBank/DDBJ whole genome shotgun (WGS) entry which is preliminary data.</text>
</comment>
<feature type="compositionally biased region" description="Basic and acidic residues" evidence="1">
    <location>
        <begin position="47"/>
        <end position="56"/>
    </location>
</feature>
<reference evidence="2" key="1">
    <citation type="journal article" date="2023" name="G3 (Bethesda)">
        <title>Whole genome assemblies of Zophobas morio and Tenebrio molitor.</title>
        <authorList>
            <person name="Kaur S."/>
            <person name="Stinson S.A."/>
            <person name="diCenzo G.C."/>
        </authorList>
    </citation>
    <scope>NUCLEOTIDE SEQUENCE</scope>
    <source>
        <strain evidence="2">QUZm001</strain>
    </source>
</reference>
<keyword evidence="3" id="KW-1185">Reference proteome</keyword>
<gene>
    <name evidence="2" type="ORF">Zmor_023662</name>
</gene>
<sequence length="90" mass="10088">MKLNIVSEIRPNSIAVGSLVLIKNELIPPLQQRHTRRREGSRISLRRVSDISDTSRPKAWHPSTPPPHTLSARFRTVTGPSVPSGISFRK</sequence>
<proteinExistence type="predicted"/>
<feature type="region of interest" description="Disordered" evidence="1">
    <location>
        <begin position="31"/>
        <end position="90"/>
    </location>
</feature>
<evidence type="ECO:0000313" key="2">
    <source>
        <dbReference type="EMBL" id="KAJ3646051.1"/>
    </source>
</evidence>
<organism evidence="2 3">
    <name type="scientific">Zophobas morio</name>
    <dbReference type="NCBI Taxonomy" id="2755281"/>
    <lineage>
        <taxon>Eukaryota</taxon>
        <taxon>Metazoa</taxon>
        <taxon>Ecdysozoa</taxon>
        <taxon>Arthropoda</taxon>
        <taxon>Hexapoda</taxon>
        <taxon>Insecta</taxon>
        <taxon>Pterygota</taxon>
        <taxon>Neoptera</taxon>
        <taxon>Endopterygota</taxon>
        <taxon>Coleoptera</taxon>
        <taxon>Polyphaga</taxon>
        <taxon>Cucujiformia</taxon>
        <taxon>Tenebrionidae</taxon>
        <taxon>Zophobas</taxon>
    </lineage>
</organism>
<dbReference type="EMBL" id="JALNTZ010000007">
    <property type="protein sequence ID" value="KAJ3646051.1"/>
    <property type="molecule type" value="Genomic_DNA"/>
</dbReference>
<protein>
    <submittedName>
        <fullName evidence="2">Uncharacterized protein</fullName>
    </submittedName>
</protein>
<evidence type="ECO:0000256" key="1">
    <source>
        <dbReference type="SAM" id="MobiDB-lite"/>
    </source>
</evidence>
<name>A0AA38HYM4_9CUCU</name>